<dbReference type="PRINTS" id="PR00834">
    <property type="entry name" value="PROTEASES2C"/>
</dbReference>
<dbReference type="InterPro" id="IPR001940">
    <property type="entry name" value="Peptidase_S1C"/>
</dbReference>
<gene>
    <name evidence="2" type="ORF">DL240_14465</name>
</gene>
<evidence type="ECO:0000313" key="2">
    <source>
        <dbReference type="EMBL" id="RAL20884.1"/>
    </source>
</evidence>
<sequence>MMLTRSGKRHLLLVLAVAALCAPRPGRAAAQESILQEIQREQRELFTRVAPSVVFITHENGLGSGFFVSSDGVILTNAHVVQQHPQVQVVLHDGRRLTGEVIELAEDRDLALVKVQVNNVAPLRMAGMHDVAVGDWAAAVGHGRGAIWTYTTGMISNIYPSGEERPLFQTQIPLNPGSSGGPVVNLRGEAIGVVTAGLTDAQSINFAIPLQQAIAHLPTLSERCDCLVIELANTTPVYVNDVMVGSGPRVVLMVEEGMYEVAALIDGRLVRRQVSWPQSRKITLGE</sequence>
<dbReference type="AlphaFoldDB" id="A0A328C4G6"/>
<feature type="signal peptide" evidence="1">
    <location>
        <begin position="1"/>
        <end position="30"/>
    </location>
</feature>
<dbReference type="SUPFAM" id="SSF50494">
    <property type="entry name" value="Trypsin-like serine proteases"/>
    <property type="match status" value="1"/>
</dbReference>
<dbReference type="PANTHER" id="PTHR22939:SF129">
    <property type="entry name" value="SERINE PROTEASE HTRA2, MITOCHONDRIAL"/>
    <property type="match status" value="1"/>
</dbReference>
<protein>
    <recommendedName>
        <fullName evidence="4">Serine protease</fullName>
    </recommendedName>
</protein>
<accession>A0A328C4G6</accession>
<dbReference type="EMBL" id="QHKO01000007">
    <property type="protein sequence ID" value="RAL20884.1"/>
    <property type="molecule type" value="Genomic_DNA"/>
</dbReference>
<organism evidence="2 3">
    <name type="scientific">Lujinxingia litoralis</name>
    <dbReference type="NCBI Taxonomy" id="2211119"/>
    <lineage>
        <taxon>Bacteria</taxon>
        <taxon>Deltaproteobacteria</taxon>
        <taxon>Bradymonadales</taxon>
        <taxon>Lujinxingiaceae</taxon>
        <taxon>Lujinxingia</taxon>
    </lineage>
</organism>
<comment type="caution">
    <text evidence="2">The sequence shown here is derived from an EMBL/GenBank/DDBJ whole genome shotgun (WGS) entry which is preliminary data.</text>
</comment>
<dbReference type="GO" id="GO:0004252">
    <property type="term" value="F:serine-type endopeptidase activity"/>
    <property type="evidence" value="ECO:0007669"/>
    <property type="project" value="InterPro"/>
</dbReference>
<reference evidence="2 3" key="1">
    <citation type="submission" date="2018-05" db="EMBL/GenBank/DDBJ databases">
        <title>Lujinxingia marina gen. nov. sp. nov., a new facultative anaerobic member of the class Deltaproteobacteria, and proposal of Lujinxingaceae fam. nov.</title>
        <authorList>
            <person name="Li C.-M."/>
        </authorList>
    </citation>
    <scope>NUCLEOTIDE SEQUENCE [LARGE SCALE GENOMIC DNA]</scope>
    <source>
        <strain evidence="2 3">B210</strain>
    </source>
</reference>
<dbReference type="Gene3D" id="2.40.10.10">
    <property type="entry name" value="Trypsin-like serine proteases"/>
    <property type="match status" value="2"/>
</dbReference>
<keyword evidence="3" id="KW-1185">Reference proteome</keyword>
<dbReference type="Pfam" id="PF13365">
    <property type="entry name" value="Trypsin_2"/>
    <property type="match status" value="1"/>
</dbReference>
<dbReference type="InterPro" id="IPR009003">
    <property type="entry name" value="Peptidase_S1_PA"/>
</dbReference>
<proteinExistence type="predicted"/>
<name>A0A328C4G6_9DELT</name>
<dbReference type="InterPro" id="IPR043504">
    <property type="entry name" value="Peptidase_S1_PA_chymotrypsin"/>
</dbReference>
<dbReference type="GO" id="GO:0006508">
    <property type="term" value="P:proteolysis"/>
    <property type="evidence" value="ECO:0007669"/>
    <property type="project" value="InterPro"/>
</dbReference>
<evidence type="ECO:0008006" key="4">
    <source>
        <dbReference type="Google" id="ProtNLM"/>
    </source>
</evidence>
<dbReference type="PANTHER" id="PTHR22939">
    <property type="entry name" value="SERINE PROTEASE FAMILY S1C HTRA-RELATED"/>
    <property type="match status" value="1"/>
</dbReference>
<evidence type="ECO:0000313" key="3">
    <source>
        <dbReference type="Proteomes" id="UP000249169"/>
    </source>
</evidence>
<dbReference type="Proteomes" id="UP000249169">
    <property type="component" value="Unassembled WGS sequence"/>
</dbReference>
<keyword evidence="1" id="KW-0732">Signal</keyword>
<evidence type="ECO:0000256" key="1">
    <source>
        <dbReference type="SAM" id="SignalP"/>
    </source>
</evidence>
<feature type="chain" id="PRO_5016390957" description="Serine protease" evidence="1">
    <location>
        <begin position="31"/>
        <end position="286"/>
    </location>
</feature>